<organism evidence="1">
    <name type="scientific">Anguilla anguilla</name>
    <name type="common">European freshwater eel</name>
    <name type="synonym">Muraena anguilla</name>
    <dbReference type="NCBI Taxonomy" id="7936"/>
    <lineage>
        <taxon>Eukaryota</taxon>
        <taxon>Metazoa</taxon>
        <taxon>Chordata</taxon>
        <taxon>Craniata</taxon>
        <taxon>Vertebrata</taxon>
        <taxon>Euteleostomi</taxon>
        <taxon>Actinopterygii</taxon>
        <taxon>Neopterygii</taxon>
        <taxon>Teleostei</taxon>
        <taxon>Anguilliformes</taxon>
        <taxon>Anguillidae</taxon>
        <taxon>Anguilla</taxon>
    </lineage>
</organism>
<protein>
    <submittedName>
        <fullName evidence="1">Uncharacterized protein</fullName>
    </submittedName>
</protein>
<evidence type="ECO:0000313" key="1">
    <source>
        <dbReference type="EMBL" id="JAH21344.1"/>
    </source>
</evidence>
<accession>A0A0E9QWY7</accession>
<name>A0A0E9QWY7_ANGAN</name>
<dbReference type="EMBL" id="GBXM01087233">
    <property type="protein sequence ID" value="JAH21344.1"/>
    <property type="molecule type" value="Transcribed_RNA"/>
</dbReference>
<sequence>MGLLSLHVAKTVLPLD</sequence>
<reference evidence="1" key="2">
    <citation type="journal article" date="2015" name="Fish Shellfish Immunol.">
        <title>Early steps in the European eel (Anguilla anguilla)-Vibrio vulnificus interaction in the gills: Role of the RtxA13 toxin.</title>
        <authorList>
            <person name="Callol A."/>
            <person name="Pajuelo D."/>
            <person name="Ebbesson L."/>
            <person name="Teles M."/>
            <person name="MacKenzie S."/>
            <person name="Amaro C."/>
        </authorList>
    </citation>
    <scope>NUCLEOTIDE SEQUENCE</scope>
</reference>
<reference evidence="1" key="1">
    <citation type="submission" date="2014-11" db="EMBL/GenBank/DDBJ databases">
        <authorList>
            <person name="Amaro Gonzalez C."/>
        </authorList>
    </citation>
    <scope>NUCLEOTIDE SEQUENCE</scope>
</reference>
<proteinExistence type="predicted"/>
<dbReference type="AlphaFoldDB" id="A0A0E9QWY7"/>